<name>A0A7Y9UTU3_9ACTN</name>
<gene>
    <name evidence="1" type="ORF">BJ980_002097</name>
</gene>
<proteinExistence type="predicted"/>
<comment type="caution">
    <text evidence="1">The sequence shown here is derived from an EMBL/GenBank/DDBJ whole genome shotgun (WGS) entry which is preliminary data.</text>
</comment>
<dbReference type="RefSeq" id="WP_179502252.1">
    <property type="nucleotide sequence ID" value="NZ_JACCAA010000001.1"/>
</dbReference>
<keyword evidence="2" id="KW-1185">Reference proteome</keyword>
<organism evidence="1 2">
    <name type="scientific">Nocardioides daedukensis</name>
    <dbReference type="NCBI Taxonomy" id="634462"/>
    <lineage>
        <taxon>Bacteria</taxon>
        <taxon>Bacillati</taxon>
        <taxon>Actinomycetota</taxon>
        <taxon>Actinomycetes</taxon>
        <taxon>Propionibacteriales</taxon>
        <taxon>Nocardioidaceae</taxon>
        <taxon>Nocardioides</taxon>
    </lineage>
</organism>
<dbReference type="EMBL" id="JACCAA010000001">
    <property type="protein sequence ID" value="NYG59174.1"/>
    <property type="molecule type" value="Genomic_DNA"/>
</dbReference>
<protein>
    <submittedName>
        <fullName evidence="1">Uncharacterized protein</fullName>
    </submittedName>
</protein>
<evidence type="ECO:0000313" key="1">
    <source>
        <dbReference type="EMBL" id="NYG59174.1"/>
    </source>
</evidence>
<evidence type="ECO:0000313" key="2">
    <source>
        <dbReference type="Proteomes" id="UP000540656"/>
    </source>
</evidence>
<reference evidence="1 2" key="1">
    <citation type="submission" date="2020-07" db="EMBL/GenBank/DDBJ databases">
        <title>Sequencing the genomes of 1000 actinobacteria strains.</title>
        <authorList>
            <person name="Klenk H.-P."/>
        </authorList>
    </citation>
    <scope>NUCLEOTIDE SEQUENCE [LARGE SCALE GENOMIC DNA]</scope>
    <source>
        <strain evidence="1 2">DSM 23819</strain>
    </source>
</reference>
<dbReference type="AlphaFoldDB" id="A0A7Y9UTU3"/>
<accession>A0A7Y9UTU3</accession>
<dbReference type="Proteomes" id="UP000540656">
    <property type="component" value="Unassembled WGS sequence"/>
</dbReference>
<sequence>MELIAIEMAELTRRSRSILLNHSDLALDRGLDPDERVVLWDSISGDYHSGQVLDVDFTLNDTTYRFDIGIRLPDELALARLTGVTSAGHQITTQQVIELLDSLRADTPVASSSGALRGLAQN</sequence>